<protein>
    <submittedName>
        <fullName evidence="2">Molybdopterin-guanine dinucleotide biosynthesis protein A</fullName>
    </submittedName>
</protein>
<keyword evidence="3" id="KW-1185">Reference proteome</keyword>
<accession>A0A176Z2M4</accession>
<sequence>MSPVALPLVSIPVGVVVERHRADSPWTEFVWRAVAVLPDEPDTKPWTVLREEDGTTLFYAGSATVDLYSSETARYRDNLVSGSPSIWTVLSPAEGAWPYSVAAATADPAEGEAFTEAGANLVEAVPMPEMLRRQIESFVAEHHVEREFFKRERRQADPEALARRQHHEGGHE</sequence>
<dbReference type="OrthoDB" id="7271084at2"/>
<dbReference type="InterPro" id="IPR021736">
    <property type="entry name" value="DUF3305"/>
</dbReference>
<proteinExistence type="predicted"/>
<dbReference type="STRING" id="1505087.AYJ54_40810"/>
<gene>
    <name evidence="2" type="ORF">AYJ54_40810</name>
</gene>
<dbReference type="RefSeq" id="WP_063696832.1">
    <property type="nucleotide sequence ID" value="NZ_LUUB01000026.1"/>
</dbReference>
<dbReference type="Proteomes" id="UP000076959">
    <property type="component" value="Unassembled WGS sequence"/>
</dbReference>
<feature type="region of interest" description="Disordered" evidence="1">
    <location>
        <begin position="150"/>
        <end position="172"/>
    </location>
</feature>
<comment type="caution">
    <text evidence="2">The sequence shown here is derived from an EMBL/GenBank/DDBJ whole genome shotgun (WGS) entry which is preliminary data.</text>
</comment>
<organism evidence="2 3">
    <name type="scientific">Bradyrhizobium centrolobii</name>
    <dbReference type="NCBI Taxonomy" id="1505087"/>
    <lineage>
        <taxon>Bacteria</taxon>
        <taxon>Pseudomonadati</taxon>
        <taxon>Pseudomonadota</taxon>
        <taxon>Alphaproteobacteria</taxon>
        <taxon>Hyphomicrobiales</taxon>
        <taxon>Nitrobacteraceae</taxon>
        <taxon>Bradyrhizobium</taxon>
    </lineage>
</organism>
<evidence type="ECO:0000256" key="1">
    <source>
        <dbReference type="SAM" id="MobiDB-lite"/>
    </source>
</evidence>
<dbReference type="EMBL" id="LUUB01000026">
    <property type="protein sequence ID" value="OAF14918.1"/>
    <property type="molecule type" value="Genomic_DNA"/>
</dbReference>
<evidence type="ECO:0000313" key="2">
    <source>
        <dbReference type="EMBL" id="OAF14918.1"/>
    </source>
</evidence>
<evidence type="ECO:0000313" key="3">
    <source>
        <dbReference type="Proteomes" id="UP000076959"/>
    </source>
</evidence>
<dbReference type="AlphaFoldDB" id="A0A176Z2M4"/>
<name>A0A176Z2M4_9BRAD</name>
<dbReference type="Pfam" id="PF11749">
    <property type="entry name" value="DUF3305"/>
    <property type="match status" value="1"/>
</dbReference>
<reference evidence="2 3" key="1">
    <citation type="submission" date="2016-03" db="EMBL/GenBank/DDBJ databases">
        <title>Draft Genome Sequence of the Strain BR 10245 (Bradyrhizobium sp.) isolated from nodules of Centrolobium paraense.</title>
        <authorList>
            <person name="Simoes-Araujo J.L.Sr."/>
            <person name="Barauna A.C."/>
            <person name="Silva K."/>
            <person name="Zilli J.E."/>
        </authorList>
    </citation>
    <scope>NUCLEOTIDE SEQUENCE [LARGE SCALE GENOMIC DNA]</scope>
    <source>
        <strain evidence="2 3">BR 10245</strain>
    </source>
</reference>